<organism evidence="1 2">
    <name type="scientific">Microbacterium psychrotolerans</name>
    <dbReference type="NCBI Taxonomy" id="3068321"/>
    <lineage>
        <taxon>Bacteria</taxon>
        <taxon>Bacillati</taxon>
        <taxon>Actinomycetota</taxon>
        <taxon>Actinomycetes</taxon>
        <taxon>Micrococcales</taxon>
        <taxon>Microbacteriaceae</taxon>
        <taxon>Microbacterium</taxon>
    </lineage>
</organism>
<evidence type="ECO:0008006" key="3">
    <source>
        <dbReference type="Google" id="ProtNLM"/>
    </source>
</evidence>
<gene>
    <name evidence="1" type="ORF">Q9R08_00160</name>
</gene>
<evidence type="ECO:0000313" key="2">
    <source>
        <dbReference type="Proteomes" id="UP001235133"/>
    </source>
</evidence>
<evidence type="ECO:0000313" key="1">
    <source>
        <dbReference type="EMBL" id="MDQ7876376.1"/>
    </source>
</evidence>
<sequence>MEHRGRTSPSSRRGELLAAARSEAGKRRPSDLLAQWAVDPTVRPSPVDLRTSVAYDSLALEAATEYEALLLSPVAPLGAVSVLATGSQDRILSTIRGTEVVSDATNVLALECAARLRRDAAEHVRLCTVHQLLRMQPMGQDNGRTKHFRLLMLADAGVGLPEDGFEVAAVVAHLRVYRRLLESAAETHGLAWQRPVVVVRSNDVLPAIGPRVRTALEGTLPDVAIREESLESRYYHGLRVGYGVHDRVGSFQEIVDIGVFDWAAQLTSNRRHRYVASAIGLQLLPMLLT</sequence>
<name>A0ABU0YYN1_9MICO</name>
<dbReference type="Proteomes" id="UP001235133">
    <property type="component" value="Unassembled WGS sequence"/>
</dbReference>
<dbReference type="EMBL" id="JAVFWO010000001">
    <property type="protein sequence ID" value="MDQ7876376.1"/>
    <property type="molecule type" value="Genomic_DNA"/>
</dbReference>
<reference evidence="1 2" key="1">
    <citation type="submission" date="2023-08" db="EMBL/GenBank/DDBJ databases">
        <title>Microbacterium psychrotolerans sp. nov., a psychrotolerant bacterium isolated from soil in Heilongjiang Province, China.</title>
        <authorList>
            <person name="An P."/>
            <person name="Zhao D."/>
            <person name="Xiang H."/>
        </authorList>
    </citation>
    <scope>NUCLEOTIDE SEQUENCE [LARGE SCALE GENOMIC DNA]</scope>
    <source>
        <strain evidence="1 2">QXD-8</strain>
    </source>
</reference>
<proteinExistence type="predicted"/>
<accession>A0ABU0YYN1</accession>
<dbReference type="RefSeq" id="WP_308865769.1">
    <property type="nucleotide sequence ID" value="NZ_JAVFWO010000001.1"/>
</dbReference>
<comment type="caution">
    <text evidence="1">The sequence shown here is derived from an EMBL/GenBank/DDBJ whole genome shotgun (WGS) entry which is preliminary data.</text>
</comment>
<keyword evidence="2" id="KW-1185">Reference proteome</keyword>
<protein>
    <recommendedName>
        <fullName evidence="3">Fido domain-containing protein</fullName>
    </recommendedName>
</protein>